<dbReference type="CDD" id="cd00051">
    <property type="entry name" value="EFh"/>
    <property type="match status" value="1"/>
</dbReference>
<protein>
    <recommendedName>
        <fullName evidence="4">EF-hand domain-containing protein</fullName>
    </recommendedName>
</protein>
<dbReference type="PANTHER" id="PTHR23055">
    <property type="entry name" value="CALCIUM BINDING PROTEINS"/>
    <property type="match status" value="1"/>
</dbReference>
<dbReference type="SMART" id="SM00054">
    <property type="entry name" value="EFh"/>
    <property type="match status" value="2"/>
</dbReference>
<dbReference type="PANTHER" id="PTHR23055:SF167">
    <property type="entry name" value="EF-HAND DOMAIN-CONTAINING PROTEIN"/>
    <property type="match status" value="1"/>
</dbReference>
<evidence type="ECO:0000313" key="7">
    <source>
        <dbReference type="Proteomes" id="UP000215902"/>
    </source>
</evidence>
<keyword evidence="1" id="KW-0479">Metal-binding</keyword>
<accession>A0A267FP10</accession>
<keyword evidence="7" id="KW-1185">Reference proteome</keyword>
<feature type="domain" description="EF-hand" evidence="4">
    <location>
        <begin position="235"/>
        <end position="270"/>
    </location>
</feature>
<evidence type="ECO:0000256" key="1">
    <source>
        <dbReference type="ARBA" id="ARBA00022723"/>
    </source>
</evidence>
<dbReference type="Proteomes" id="UP000215902">
    <property type="component" value="Unassembled WGS sequence"/>
</dbReference>
<keyword evidence="2" id="KW-0677">Repeat</keyword>
<feature type="region of interest" description="Disordered" evidence="3">
    <location>
        <begin position="1"/>
        <end position="87"/>
    </location>
</feature>
<dbReference type="EMBL" id="NIVC01000877">
    <property type="protein sequence ID" value="PAA75521.1"/>
    <property type="molecule type" value="Genomic_DNA"/>
</dbReference>
<dbReference type="STRING" id="282301.A0A267FP10"/>
<dbReference type="PRINTS" id="PR00450">
    <property type="entry name" value="RECOVERIN"/>
</dbReference>
<dbReference type="InterPro" id="IPR002048">
    <property type="entry name" value="EF_hand_dom"/>
</dbReference>
<dbReference type="OrthoDB" id="191686at2759"/>
<dbReference type="InterPro" id="IPR028846">
    <property type="entry name" value="Recoverin"/>
</dbReference>
<evidence type="ECO:0000256" key="2">
    <source>
        <dbReference type="ARBA" id="ARBA00022737"/>
    </source>
</evidence>
<dbReference type="Pfam" id="PF13499">
    <property type="entry name" value="EF-hand_7"/>
    <property type="match status" value="1"/>
</dbReference>
<feature type="non-terminal residue" evidence="6">
    <location>
        <position position="1"/>
    </location>
</feature>
<dbReference type="AlphaFoldDB" id="A0A267FP10"/>
<dbReference type="SUPFAM" id="SSF47473">
    <property type="entry name" value="EF-hand"/>
    <property type="match status" value="1"/>
</dbReference>
<name>A0A267FP10_9PLAT</name>
<comment type="caution">
    <text evidence="6">The sequence shown here is derived from an EMBL/GenBank/DDBJ whole genome shotgun (WGS) entry which is preliminary data.</text>
</comment>
<feature type="compositionally biased region" description="Polar residues" evidence="3">
    <location>
        <begin position="21"/>
        <end position="37"/>
    </location>
</feature>
<feature type="domain" description="EF-hand" evidence="4">
    <location>
        <begin position="187"/>
        <end position="222"/>
    </location>
</feature>
<sequence length="281" mass="32109">KRGKKGRRSDNADRGPEVCYSIQSAGNSGPGRGSQTKPVPAKRNWKRIGSQKREKTNRSQQKTEAAKPAGNPGYPRPALEGFPSTEMSDPDLQANFQRYKPPPIRLLAQRSKFSERELRLLYRGFKQDCPTGLVREEHICGIFAQLFPFGNPAPFARIIFNWLDVDKKESLPFHQYVMWLSELARGSVEEKIVWIFRLYDVNLDGTLSHEEICQFLASIYELLGSHARKKESAKSVHDHASQIFHQMDTEGKGSVTYEDFQRYCHSSPVIMKGLEVFDTCW</sequence>
<dbReference type="Gene3D" id="1.10.238.10">
    <property type="entry name" value="EF-hand"/>
    <property type="match status" value="1"/>
</dbReference>
<evidence type="ECO:0000313" key="5">
    <source>
        <dbReference type="EMBL" id="PAA47934.1"/>
    </source>
</evidence>
<organism evidence="6 7">
    <name type="scientific">Macrostomum lignano</name>
    <dbReference type="NCBI Taxonomy" id="282301"/>
    <lineage>
        <taxon>Eukaryota</taxon>
        <taxon>Metazoa</taxon>
        <taxon>Spiralia</taxon>
        <taxon>Lophotrochozoa</taxon>
        <taxon>Platyhelminthes</taxon>
        <taxon>Rhabditophora</taxon>
        <taxon>Macrostomorpha</taxon>
        <taxon>Macrostomida</taxon>
        <taxon>Macrostomidae</taxon>
        <taxon>Macrostomum</taxon>
    </lineage>
</organism>
<evidence type="ECO:0000259" key="4">
    <source>
        <dbReference type="PROSITE" id="PS50222"/>
    </source>
</evidence>
<dbReference type="PROSITE" id="PS50222">
    <property type="entry name" value="EF_HAND_2"/>
    <property type="match status" value="2"/>
</dbReference>
<dbReference type="InterPro" id="IPR011992">
    <property type="entry name" value="EF-hand-dom_pair"/>
</dbReference>
<gene>
    <name evidence="5" type="ORF">BOX15_Mlig010014g2</name>
    <name evidence="6" type="ORF">BOX15_Mlig010014g3</name>
</gene>
<proteinExistence type="predicted"/>
<dbReference type="EMBL" id="NIVC01004286">
    <property type="protein sequence ID" value="PAA47934.1"/>
    <property type="molecule type" value="Genomic_DNA"/>
</dbReference>
<dbReference type="GO" id="GO:0005509">
    <property type="term" value="F:calcium ion binding"/>
    <property type="evidence" value="ECO:0007669"/>
    <property type="project" value="InterPro"/>
</dbReference>
<evidence type="ECO:0000313" key="6">
    <source>
        <dbReference type="EMBL" id="PAA75521.1"/>
    </source>
</evidence>
<reference evidence="6 7" key="1">
    <citation type="submission" date="2017-06" db="EMBL/GenBank/DDBJ databases">
        <title>A platform for efficient transgenesis in Macrostomum lignano, a flatworm model organism for stem cell research.</title>
        <authorList>
            <person name="Berezikov E."/>
        </authorList>
    </citation>
    <scope>NUCLEOTIDE SEQUENCE [LARGE SCALE GENOMIC DNA]</scope>
    <source>
        <strain evidence="6">DV1</strain>
        <tissue evidence="6">Whole organism</tissue>
    </source>
</reference>
<evidence type="ECO:0000256" key="3">
    <source>
        <dbReference type="SAM" id="MobiDB-lite"/>
    </source>
</evidence>